<dbReference type="InterPro" id="IPR000293">
    <property type="entry name" value="Channel_colicin_C"/>
</dbReference>
<keyword evidence="8" id="KW-0044">Antibiotic</keyword>
<evidence type="ECO:0000313" key="15">
    <source>
        <dbReference type="EMBL" id="HAF2609624.1"/>
    </source>
</evidence>
<evidence type="ECO:0000256" key="10">
    <source>
        <dbReference type="ARBA" id="ARBA00023136"/>
    </source>
</evidence>
<evidence type="ECO:0000256" key="4">
    <source>
        <dbReference type="ARBA" id="ARBA00007595"/>
    </source>
</evidence>
<evidence type="ECO:0000256" key="2">
    <source>
        <dbReference type="ARBA" id="ARBA00003197"/>
    </source>
</evidence>
<organism evidence="15">
    <name type="scientific">Salmonella enterica</name>
    <name type="common">Salmonella choleraesuis</name>
    <dbReference type="NCBI Taxonomy" id="28901"/>
    <lineage>
        <taxon>Bacteria</taxon>
        <taxon>Pseudomonadati</taxon>
        <taxon>Pseudomonadota</taxon>
        <taxon>Gammaproteobacteria</taxon>
        <taxon>Enterobacterales</taxon>
        <taxon>Enterobacteriaceae</taxon>
        <taxon>Salmonella</taxon>
    </lineage>
</organism>
<feature type="coiled-coil region" evidence="11">
    <location>
        <begin position="152"/>
        <end position="186"/>
    </location>
</feature>
<dbReference type="Gene3D" id="1.10.490.30">
    <property type="entry name" value="Colicin"/>
    <property type="match status" value="1"/>
</dbReference>
<keyword evidence="6 13" id="KW-0812">Transmembrane</keyword>
<protein>
    <recommendedName>
        <fullName evidence="14">Channel forming colicins domain-containing protein</fullName>
    </recommendedName>
</protein>
<dbReference type="InterPro" id="IPR038283">
    <property type="entry name" value="Channel_colicin_C_sf"/>
</dbReference>
<sequence length="380" mass="41097">MRPPTAADIAAQYNSFGGTQITASMVSNIRPDGFGGYLANIEGASHTVSSETGVETTTSLSGFTGVPVSTGKVNSGNGGSGSGNSGFTWGGEVKSDSVDKAIQDVNQKILDMQKQLPVIETTMKEKQEEAERIKKMFRSHSFHRVREAQWAYDDAVKKYKQFEDNINALKGSLSELEKQKDSNEKEVLTKASELITAMGDKVGEYLGGKYKTLAKEIADEIKNFQGKTIRSYGDAMASLNEVLSNPGLKVYKGDKDALVNAWRQVNAQDMANKLGNMSRAFKVADLVMKVEKVREKSIEGHDTGDWGPLMLEVESWVLSGLTASVAISLFSGVVSTFLVASSLPATALMIAGIMVISYLSSFIDANAVDELNREIIPLAH</sequence>
<reference evidence="15" key="2">
    <citation type="submission" date="2020-02" db="EMBL/GenBank/DDBJ databases">
        <authorList>
            <consortium name="NCBI Pathogen Detection Project"/>
        </authorList>
    </citation>
    <scope>NUCLEOTIDE SEQUENCE</scope>
    <source>
        <strain evidence="15">MA.CK_07/00001464-1</strain>
    </source>
</reference>
<evidence type="ECO:0000256" key="12">
    <source>
        <dbReference type="SAM" id="MobiDB-lite"/>
    </source>
</evidence>
<dbReference type="GO" id="GO:0140911">
    <property type="term" value="F:pore-forming activity"/>
    <property type="evidence" value="ECO:0007669"/>
    <property type="project" value="InterPro"/>
</dbReference>
<feature type="domain" description="Channel forming colicins" evidence="14">
    <location>
        <begin position="303"/>
        <end position="314"/>
    </location>
</feature>
<dbReference type="GO" id="GO:0016020">
    <property type="term" value="C:membrane"/>
    <property type="evidence" value="ECO:0007669"/>
    <property type="project" value="UniProtKB-SubCell"/>
</dbReference>
<comment type="subcellular location">
    <subcellularLocation>
        <location evidence="3">Membrane</location>
    </subcellularLocation>
</comment>
<comment type="caution">
    <text evidence="15">The sequence shown here is derived from an EMBL/GenBank/DDBJ whole genome shotgun (WGS) entry which is preliminary data.</text>
</comment>
<dbReference type="PRINTS" id="PR00280">
    <property type="entry name" value="CHANLCOLICIN"/>
</dbReference>
<comment type="similarity">
    <text evidence="4">Belongs to the channel forming colicin family.</text>
</comment>
<dbReference type="EMBL" id="DAAURU010000053">
    <property type="protein sequence ID" value="HAF2609624.1"/>
    <property type="molecule type" value="Genomic_DNA"/>
</dbReference>
<evidence type="ECO:0000256" key="5">
    <source>
        <dbReference type="ARBA" id="ARBA00022529"/>
    </source>
</evidence>
<reference evidence="15" key="1">
    <citation type="journal article" date="2018" name="Genome Biol.">
        <title>SKESA: strategic k-mer extension for scrupulous assemblies.</title>
        <authorList>
            <person name="Souvorov A."/>
            <person name="Agarwala R."/>
            <person name="Lipman D.J."/>
        </authorList>
    </citation>
    <scope>NUCLEOTIDE SEQUENCE</scope>
    <source>
        <strain evidence="15">MA.CK_07/00001464-1</strain>
    </source>
</reference>
<keyword evidence="7 13" id="KW-1133">Transmembrane helix</keyword>
<evidence type="ECO:0000256" key="1">
    <source>
        <dbReference type="ARBA" id="ARBA00002178"/>
    </source>
</evidence>
<evidence type="ECO:0000256" key="8">
    <source>
        <dbReference type="ARBA" id="ARBA00023022"/>
    </source>
</evidence>
<dbReference type="GO" id="GO:0050829">
    <property type="term" value="P:defense response to Gram-negative bacterium"/>
    <property type="evidence" value="ECO:0007669"/>
    <property type="project" value="InterPro"/>
</dbReference>
<feature type="region of interest" description="Disordered" evidence="12">
    <location>
        <begin position="49"/>
        <end position="90"/>
    </location>
</feature>
<proteinExistence type="inferred from homology"/>
<dbReference type="SUPFAM" id="SSF56837">
    <property type="entry name" value="Colicin"/>
    <property type="match status" value="1"/>
</dbReference>
<name>A0A744KFV7_SALER</name>
<evidence type="ECO:0000256" key="7">
    <source>
        <dbReference type="ARBA" id="ARBA00022989"/>
    </source>
</evidence>
<dbReference type="Pfam" id="PF01024">
    <property type="entry name" value="Colicin"/>
    <property type="match status" value="1"/>
</dbReference>
<gene>
    <name evidence="15" type="ORF">G8N50_005091</name>
</gene>
<keyword evidence="9" id="KW-0078">Bacteriocin</keyword>
<keyword evidence="5" id="KW-0929">Antimicrobial</keyword>
<keyword evidence="10 13" id="KW-0472">Membrane</keyword>
<keyword evidence="11" id="KW-0175">Coiled coil</keyword>
<dbReference type="GO" id="GO:0031640">
    <property type="term" value="P:killing of cells of another organism"/>
    <property type="evidence" value="ECO:0007669"/>
    <property type="project" value="UniProtKB-KW"/>
</dbReference>
<comment type="function">
    <text evidence="1">This colicin is a channel-forming colicin. This class of transmembrane toxins depolarize the cytoplasmic membrane, leading to dissipation of cellular energy.</text>
</comment>
<feature type="transmembrane region" description="Helical" evidence="13">
    <location>
        <begin position="345"/>
        <end position="363"/>
    </location>
</feature>
<accession>A0A744KFV7</accession>
<evidence type="ECO:0000256" key="3">
    <source>
        <dbReference type="ARBA" id="ARBA00004370"/>
    </source>
</evidence>
<dbReference type="AlphaFoldDB" id="A0A744KFV7"/>
<evidence type="ECO:0000256" key="13">
    <source>
        <dbReference type="SAM" id="Phobius"/>
    </source>
</evidence>
<comment type="function">
    <text evidence="2">Colicins are polypeptide toxins produced by and active against E.coli and closely related bacteria.</text>
</comment>
<feature type="compositionally biased region" description="Low complexity" evidence="12">
    <location>
        <begin position="49"/>
        <end position="62"/>
    </location>
</feature>
<evidence type="ECO:0000256" key="11">
    <source>
        <dbReference type="SAM" id="Coils"/>
    </source>
</evidence>
<evidence type="ECO:0000256" key="6">
    <source>
        <dbReference type="ARBA" id="ARBA00022692"/>
    </source>
</evidence>
<evidence type="ECO:0000259" key="14">
    <source>
        <dbReference type="PROSITE" id="PS00276"/>
    </source>
</evidence>
<dbReference type="PROSITE" id="PS00276">
    <property type="entry name" value="CHANNEL_COLICIN"/>
    <property type="match status" value="1"/>
</dbReference>
<evidence type="ECO:0000256" key="9">
    <source>
        <dbReference type="ARBA" id="ARBA00023048"/>
    </source>
</evidence>